<protein>
    <submittedName>
        <fullName evidence="1">DUF3293 domain-containing protein</fullName>
    </submittedName>
</protein>
<accession>A0A975SMT5</accession>
<sequence length="187" mass="20068">MAEAPSRTNLAAAYAATTYRVWFPEGPLDLRVGRRSPPLAARMGRLGMVGWAVITPCNPGSRPLSPQANQARREALAACLARRGGGAGWRWWPAENRADQGDWPVEPGFLVLFPRAGRRAARALGRLFGQNALVWGWRKGAGQLLWLPSPGGARRAKGEEPGFSGFFLKKPGKLSFLPGGSGAPGLE</sequence>
<dbReference type="Proteomes" id="UP000683428">
    <property type="component" value="Chromosome"/>
</dbReference>
<reference evidence="1" key="1">
    <citation type="submission" date="2020-11" db="EMBL/GenBank/DDBJ databases">
        <title>Azospira inquinata sp. nov.</title>
        <authorList>
            <person name="Moe W.M."/>
            <person name="Mikes M.C."/>
        </authorList>
    </citation>
    <scope>NUCLEOTIDE SEQUENCE</scope>
    <source>
        <strain evidence="1">Azo-3</strain>
    </source>
</reference>
<dbReference type="AlphaFoldDB" id="A0A975SMT5"/>
<proteinExistence type="predicted"/>
<keyword evidence="2" id="KW-1185">Reference proteome</keyword>
<name>A0A975SMT5_9RHOO</name>
<gene>
    <name evidence="1" type="ORF">Azoinq_01075</name>
</gene>
<evidence type="ECO:0000313" key="2">
    <source>
        <dbReference type="Proteomes" id="UP000683428"/>
    </source>
</evidence>
<dbReference type="KEGG" id="aiq:Azoinq_01075"/>
<organism evidence="1 2">
    <name type="scientific">Azospira inquinata</name>
    <dbReference type="NCBI Taxonomy" id="2785627"/>
    <lineage>
        <taxon>Bacteria</taxon>
        <taxon>Pseudomonadati</taxon>
        <taxon>Pseudomonadota</taxon>
        <taxon>Betaproteobacteria</taxon>
        <taxon>Rhodocyclales</taxon>
        <taxon>Rhodocyclaceae</taxon>
        <taxon>Azospira</taxon>
    </lineage>
</organism>
<dbReference type="InterPro" id="IPR021710">
    <property type="entry name" value="DUF3293"/>
</dbReference>
<dbReference type="EMBL" id="CP064782">
    <property type="protein sequence ID" value="QWT49243.1"/>
    <property type="molecule type" value="Genomic_DNA"/>
</dbReference>
<dbReference type="Pfam" id="PF11697">
    <property type="entry name" value="DUF3293"/>
    <property type="match status" value="1"/>
</dbReference>
<evidence type="ECO:0000313" key="1">
    <source>
        <dbReference type="EMBL" id="QWT49243.1"/>
    </source>
</evidence>